<accession>A0A927JAV0</accession>
<dbReference type="EMBL" id="JACYWE010000002">
    <property type="protein sequence ID" value="MBD8505884.1"/>
    <property type="molecule type" value="Genomic_DNA"/>
</dbReference>
<protein>
    <submittedName>
        <fullName evidence="3">CPBP family intramembrane metalloprotease</fullName>
    </submittedName>
</protein>
<keyword evidence="3" id="KW-0378">Hydrolase</keyword>
<keyword evidence="4" id="KW-1185">Reference proteome</keyword>
<dbReference type="GO" id="GO:0004175">
    <property type="term" value="F:endopeptidase activity"/>
    <property type="evidence" value="ECO:0007669"/>
    <property type="project" value="UniProtKB-ARBA"/>
</dbReference>
<feature type="chain" id="PRO_5038757157" evidence="1">
    <location>
        <begin position="17"/>
        <end position="222"/>
    </location>
</feature>
<organism evidence="3 4">
    <name type="scientific">Lolliginicoccus lacisalsi</name>
    <dbReference type="NCBI Taxonomy" id="2742202"/>
    <lineage>
        <taxon>Bacteria</taxon>
        <taxon>Bacillati</taxon>
        <taxon>Actinomycetota</taxon>
        <taxon>Actinomycetes</taxon>
        <taxon>Mycobacteriales</taxon>
        <taxon>Hoyosellaceae</taxon>
        <taxon>Lolliginicoccus</taxon>
    </lineage>
</organism>
<dbReference type="Pfam" id="PF02517">
    <property type="entry name" value="Rce1-like"/>
    <property type="match status" value="1"/>
</dbReference>
<dbReference type="GO" id="GO:0008237">
    <property type="term" value="F:metallopeptidase activity"/>
    <property type="evidence" value="ECO:0007669"/>
    <property type="project" value="UniProtKB-KW"/>
</dbReference>
<keyword evidence="1" id="KW-0732">Signal</keyword>
<evidence type="ECO:0000313" key="4">
    <source>
        <dbReference type="Proteomes" id="UP000642993"/>
    </source>
</evidence>
<keyword evidence="3" id="KW-0482">Metalloprotease</keyword>
<dbReference type="Proteomes" id="UP000642993">
    <property type="component" value="Unassembled WGS sequence"/>
</dbReference>
<sequence length="222" mass="22452">MRRVVLAAAASSAAVAWNTVIVPRAAWPWAVRTVAHAAAGVTAVAIARAAGHGSGWEDLGLHPGHARAGLAAGTRIVVLPSLGCLGVAGALAARRAVAGRPGPPLGPLAAWTLFHIPVGTVLAEELLFRSALDALWRDALPLARHGRWPARLAGAATFGAWHVAPARCAGHSVGSTVLVTMLGGVVFTSLTSATSSVVAPAVVHYAMNAGGALIVHMVDANQ</sequence>
<feature type="signal peptide" evidence="1">
    <location>
        <begin position="1"/>
        <end position="16"/>
    </location>
</feature>
<evidence type="ECO:0000256" key="1">
    <source>
        <dbReference type="SAM" id="SignalP"/>
    </source>
</evidence>
<comment type="caution">
    <text evidence="3">The sequence shown here is derived from an EMBL/GenBank/DDBJ whole genome shotgun (WGS) entry which is preliminary data.</text>
</comment>
<dbReference type="RefSeq" id="WP_192038335.1">
    <property type="nucleotide sequence ID" value="NZ_JACYWE010000002.1"/>
</dbReference>
<gene>
    <name evidence="3" type="ORF">HT102_05230</name>
</gene>
<evidence type="ECO:0000259" key="2">
    <source>
        <dbReference type="Pfam" id="PF02517"/>
    </source>
</evidence>
<dbReference type="InterPro" id="IPR003675">
    <property type="entry name" value="Rce1/LyrA-like_dom"/>
</dbReference>
<proteinExistence type="predicted"/>
<feature type="domain" description="CAAX prenyl protease 2/Lysostaphin resistance protein A-like" evidence="2">
    <location>
        <begin position="109"/>
        <end position="209"/>
    </location>
</feature>
<dbReference type="GO" id="GO:0080120">
    <property type="term" value="P:CAAX-box protein maturation"/>
    <property type="evidence" value="ECO:0007669"/>
    <property type="project" value="UniProtKB-ARBA"/>
</dbReference>
<dbReference type="AlphaFoldDB" id="A0A927JAV0"/>
<evidence type="ECO:0000313" key="3">
    <source>
        <dbReference type="EMBL" id="MBD8505884.1"/>
    </source>
</evidence>
<reference evidence="3" key="1">
    <citation type="submission" date="2020-09" db="EMBL/GenBank/DDBJ databases">
        <title>Hoyosella lacisalsi sp. nov., a halotolerant actinobacterium isolated from soil of Lake Gudzhirganskoe.</title>
        <authorList>
            <person name="Yang Q."/>
            <person name="Guo P.Y."/>
            <person name="Liu S.W."/>
            <person name="Li F.N."/>
            <person name="Sun C.H."/>
        </authorList>
    </citation>
    <scope>NUCLEOTIDE SEQUENCE</scope>
    <source>
        <strain evidence="3">G463</strain>
    </source>
</reference>
<name>A0A927JAV0_9ACTN</name>
<keyword evidence="3" id="KW-0645">Protease</keyword>